<dbReference type="KEGG" id="rcr:NCTC10994_02294"/>
<gene>
    <name evidence="1" type="ORF">NCTC10994_02294</name>
</gene>
<accession>A0A2X4X7Y7</accession>
<dbReference type="AlphaFoldDB" id="A0A2X4X7Y7"/>
<keyword evidence="2" id="KW-1185">Reference proteome</keyword>
<reference evidence="1 2" key="1">
    <citation type="submission" date="2018-06" db="EMBL/GenBank/DDBJ databases">
        <authorList>
            <consortium name="Pathogen Informatics"/>
            <person name="Doyle S."/>
        </authorList>
    </citation>
    <scope>NUCLEOTIDE SEQUENCE [LARGE SCALE GENOMIC DNA]</scope>
    <source>
        <strain evidence="1 2">NCTC10994</strain>
    </source>
</reference>
<sequence length="113" mass="12473">MPSSVTPPRYIALLAPALFEKAPIVRRLYKGASRLFPRREESDDWATIVGAYDRLLELSGSPVVAVNRAVAVGFRDEWEAGLAALEATGNEATARYLRRRLDEVALSIAREGM</sequence>
<protein>
    <submittedName>
        <fullName evidence="1">Sigma-70 factor</fullName>
    </submittedName>
</protein>
<evidence type="ECO:0000313" key="1">
    <source>
        <dbReference type="EMBL" id="SQI32654.1"/>
    </source>
</evidence>
<evidence type="ECO:0000313" key="2">
    <source>
        <dbReference type="Proteomes" id="UP000249091"/>
    </source>
</evidence>
<dbReference type="STRING" id="1219011.GCA_001895045_04071"/>
<proteinExistence type="predicted"/>
<name>A0A2X4X7Y7_9NOCA</name>
<dbReference type="Proteomes" id="UP000249091">
    <property type="component" value="Chromosome 1"/>
</dbReference>
<organism evidence="1 2">
    <name type="scientific">Rhodococcus coprophilus</name>
    <dbReference type="NCBI Taxonomy" id="38310"/>
    <lineage>
        <taxon>Bacteria</taxon>
        <taxon>Bacillati</taxon>
        <taxon>Actinomycetota</taxon>
        <taxon>Actinomycetes</taxon>
        <taxon>Mycobacteriales</taxon>
        <taxon>Nocardiaceae</taxon>
        <taxon>Rhodococcus</taxon>
    </lineage>
</organism>
<dbReference type="EMBL" id="LS483468">
    <property type="protein sequence ID" value="SQI32654.1"/>
    <property type="molecule type" value="Genomic_DNA"/>
</dbReference>